<dbReference type="PANTHER" id="PTHR46289">
    <property type="entry name" value="52 KDA REPRESSOR OF THE INHIBITOR OF THE PROTEIN KINASE-LIKE PROTEIN-RELATED"/>
    <property type="match status" value="1"/>
</dbReference>
<dbReference type="PANTHER" id="PTHR46289:SF14">
    <property type="entry name" value="DUF4371 DOMAIN-CONTAINING PROTEIN"/>
    <property type="match status" value="1"/>
</dbReference>
<dbReference type="InterPro" id="IPR008906">
    <property type="entry name" value="HATC_C_dom"/>
</dbReference>
<dbReference type="GO" id="GO:0046983">
    <property type="term" value="F:protein dimerization activity"/>
    <property type="evidence" value="ECO:0007669"/>
    <property type="project" value="InterPro"/>
</dbReference>
<dbReference type="AlphaFoldDB" id="A0A9P0GFG5"/>
<dbReference type="Pfam" id="PF05699">
    <property type="entry name" value="Dimer_Tnp_hAT"/>
    <property type="match status" value="1"/>
</dbReference>
<gene>
    <name evidence="2" type="ORF">PSYICH_LOCUS13091</name>
</gene>
<accession>A0A9P0GFG5</accession>
<proteinExistence type="predicted"/>
<dbReference type="Proteomes" id="UP001153636">
    <property type="component" value="Chromosome 7"/>
</dbReference>
<reference evidence="2" key="1">
    <citation type="submission" date="2022-01" db="EMBL/GenBank/DDBJ databases">
        <authorList>
            <person name="King R."/>
        </authorList>
    </citation>
    <scope>NUCLEOTIDE SEQUENCE</scope>
</reference>
<keyword evidence="3" id="KW-1185">Reference proteome</keyword>
<evidence type="ECO:0000313" key="2">
    <source>
        <dbReference type="EMBL" id="CAH1113915.1"/>
    </source>
</evidence>
<evidence type="ECO:0000259" key="1">
    <source>
        <dbReference type="Pfam" id="PF05699"/>
    </source>
</evidence>
<evidence type="ECO:0000313" key="3">
    <source>
        <dbReference type="Proteomes" id="UP001153636"/>
    </source>
</evidence>
<dbReference type="OrthoDB" id="6621209at2759"/>
<name>A0A9P0GFG5_9CUCU</name>
<organism evidence="2 3">
    <name type="scientific">Psylliodes chrysocephalus</name>
    <dbReference type="NCBI Taxonomy" id="3402493"/>
    <lineage>
        <taxon>Eukaryota</taxon>
        <taxon>Metazoa</taxon>
        <taxon>Ecdysozoa</taxon>
        <taxon>Arthropoda</taxon>
        <taxon>Hexapoda</taxon>
        <taxon>Insecta</taxon>
        <taxon>Pterygota</taxon>
        <taxon>Neoptera</taxon>
        <taxon>Endopterygota</taxon>
        <taxon>Coleoptera</taxon>
        <taxon>Polyphaga</taxon>
        <taxon>Cucujiformia</taxon>
        <taxon>Chrysomeloidea</taxon>
        <taxon>Chrysomelidae</taxon>
        <taxon>Galerucinae</taxon>
        <taxon>Alticini</taxon>
        <taxon>Psylliodes</taxon>
    </lineage>
</organism>
<dbReference type="EMBL" id="OV651819">
    <property type="protein sequence ID" value="CAH1113915.1"/>
    <property type="molecule type" value="Genomic_DNA"/>
</dbReference>
<feature type="domain" description="HAT C-terminal dimerisation" evidence="1">
    <location>
        <begin position="52"/>
        <end position="110"/>
    </location>
</feature>
<protein>
    <recommendedName>
        <fullName evidence="1">HAT C-terminal dimerisation domain-containing protein</fullName>
    </recommendedName>
</protein>
<sequence length="134" mass="15711">METVKHLAVTYKPLIDNTLVSVIISEYRLWTEKWKRDQAIPQTFSDRIMHCDGDMYPNMKKLLCIPATLPVSVAMAERSFSTLRRLKTWLRASIAEYRLTGLALLHIHKNVPVDVEEVINRFARRQKRKIDFVI</sequence>
<dbReference type="InterPro" id="IPR052958">
    <property type="entry name" value="IFN-induced_PKR_regulator"/>
</dbReference>